<dbReference type="FunFam" id="3.40.50.20:FF:000031">
    <property type="entry name" value="D-alanine--D-alanine ligase"/>
    <property type="match status" value="1"/>
</dbReference>
<keyword evidence="8 17" id="KW-0067">ATP-binding</keyword>
<keyword evidence="11 14" id="KW-0573">Peptidoglycan synthesis</keyword>
<evidence type="ECO:0000256" key="1">
    <source>
        <dbReference type="ARBA" id="ARBA00001936"/>
    </source>
</evidence>
<proteinExistence type="inferred from homology"/>
<dbReference type="Gene3D" id="3.30.1490.20">
    <property type="entry name" value="ATP-grasp fold, A domain"/>
    <property type="match status" value="1"/>
</dbReference>
<feature type="active site" evidence="15">
    <location>
        <position position="273"/>
    </location>
</feature>
<evidence type="ECO:0000256" key="3">
    <source>
        <dbReference type="ARBA" id="ARBA00010871"/>
    </source>
</evidence>
<comment type="pathway">
    <text evidence="14">Cell wall biogenesis; peptidoglycan biosynthesis.</text>
</comment>
<keyword evidence="12 16" id="KW-0464">Manganese</keyword>
<comment type="cofactor">
    <cofactor evidence="16">
        <name>Mg(2+)</name>
        <dbReference type="ChEBI" id="CHEBI:18420"/>
    </cofactor>
    <cofactor evidence="16">
        <name>Mn(2+)</name>
        <dbReference type="ChEBI" id="CHEBI:29035"/>
    </cofactor>
    <text evidence="16">Binds 2 magnesium or manganese ions per subunit.</text>
</comment>
<name>A0A2A7MDQ9_9CLOT</name>
<reference evidence="19" key="2">
    <citation type="submission" date="2022-10" db="EMBL/GenBank/DDBJ databases">
        <authorList>
            <person name="Aires J."/>
            <person name="Mesa V."/>
        </authorList>
    </citation>
    <scope>NUCLEOTIDE SEQUENCE</scope>
    <source>
        <strain evidence="19">Clostridium neonatale JD116</strain>
    </source>
</reference>
<dbReference type="PIRSF" id="PIRSF039102">
    <property type="entry name" value="Ddl/VanB"/>
    <property type="match status" value="1"/>
</dbReference>
<evidence type="ECO:0000256" key="17">
    <source>
        <dbReference type="PROSITE-ProRule" id="PRU00409"/>
    </source>
</evidence>
<dbReference type="NCBIfam" id="TIGR01205">
    <property type="entry name" value="D_ala_D_alaTIGR"/>
    <property type="match status" value="1"/>
</dbReference>
<keyword evidence="4 14" id="KW-0963">Cytoplasm</keyword>
<dbReference type="Pfam" id="PF01820">
    <property type="entry name" value="Dala_Dala_lig_N"/>
    <property type="match status" value="2"/>
</dbReference>
<evidence type="ECO:0000256" key="4">
    <source>
        <dbReference type="ARBA" id="ARBA00022490"/>
    </source>
</evidence>
<evidence type="ECO:0000256" key="12">
    <source>
        <dbReference type="ARBA" id="ARBA00023211"/>
    </source>
</evidence>
<feature type="binding site" evidence="16">
    <location>
        <position position="264"/>
    </location>
    <ligand>
        <name>Mg(2+)</name>
        <dbReference type="ChEBI" id="CHEBI:18420"/>
        <label>2</label>
    </ligand>
</feature>
<evidence type="ECO:0000313" key="21">
    <source>
        <dbReference type="Proteomes" id="UP000220840"/>
    </source>
</evidence>
<dbReference type="PANTHER" id="PTHR23132:SF23">
    <property type="entry name" value="D-ALANINE--D-ALANINE LIGASE B"/>
    <property type="match status" value="1"/>
</dbReference>
<dbReference type="InterPro" id="IPR011095">
    <property type="entry name" value="Dala_Dala_lig_C"/>
</dbReference>
<dbReference type="GO" id="GO:0046872">
    <property type="term" value="F:metal ion binding"/>
    <property type="evidence" value="ECO:0007669"/>
    <property type="project" value="UniProtKB-KW"/>
</dbReference>
<feature type="binding site" evidence="16">
    <location>
        <position position="249"/>
    </location>
    <ligand>
        <name>Mg(2+)</name>
        <dbReference type="ChEBI" id="CHEBI:18420"/>
        <label>1</label>
    </ligand>
</feature>
<evidence type="ECO:0000256" key="10">
    <source>
        <dbReference type="ARBA" id="ARBA00022960"/>
    </source>
</evidence>
<dbReference type="Gene3D" id="3.40.50.20">
    <property type="match status" value="1"/>
</dbReference>
<evidence type="ECO:0000256" key="9">
    <source>
        <dbReference type="ARBA" id="ARBA00022842"/>
    </source>
</evidence>
<comment type="similarity">
    <text evidence="3 14">Belongs to the D-alanine--D-alanine ligase family.</text>
</comment>
<keyword evidence="9 16" id="KW-0460">Magnesium</keyword>
<comment type="cofactor">
    <cofactor evidence="1">
        <name>Mn(2+)</name>
        <dbReference type="ChEBI" id="CHEBI:29035"/>
    </cofactor>
</comment>
<dbReference type="EMBL" id="CAMTCP010000281">
    <property type="protein sequence ID" value="CAI3685621.1"/>
    <property type="molecule type" value="Genomic_DNA"/>
</dbReference>
<evidence type="ECO:0000256" key="2">
    <source>
        <dbReference type="ARBA" id="ARBA00004496"/>
    </source>
</evidence>
<dbReference type="InterPro" id="IPR016185">
    <property type="entry name" value="PreATP-grasp_dom_sf"/>
</dbReference>
<evidence type="ECO:0000256" key="7">
    <source>
        <dbReference type="ARBA" id="ARBA00022741"/>
    </source>
</evidence>
<dbReference type="PROSITE" id="PS00843">
    <property type="entry name" value="DALA_DALA_LIGASE_1"/>
    <property type="match status" value="1"/>
</dbReference>
<dbReference type="STRING" id="137838.GCA_001458595_01158"/>
<dbReference type="EC" id="6.3.2.4" evidence="14"/>
<feature type="binding site" evidence="16">
    <location>
        <position position="262"/>
    </location>
    <ligand>
        <name>Mg(2+)</name>
        <dbReference type="ChEBI" id="CHEBI:18420"/>
        <label>2</label>
    </ligand>
</feature>
<dbReference type="UniPathway" id="UPA00219"/>
<dbReference type="OrthoDB" id="9813261at2"/>
<feature type="binding site" evidence="16">
    <location>
        <position position="262"/>
    </location>
    <ligand>
        <name>Mg(2+)</name>
        <dbReference type="ChEBI" id="CHEBI:18420"/>
        <label>1</label>
    </ligand>
</feature>
<evidence type="ECO:0000313" key="19">
    <source>
        <dbReference type="EMBL" id="CAI3685621.1"/>
    </source>
</evidence>
<evidence type="ECO:0000256" key="13">
    <source>
        <dbReference type="ARBA" id="ARBA00023316"/>
    </source>
</evidence>
<dbReference type="PROSITE" id="PS00844">
    <property type="entry name" value="DALA_DALA_LIGASE_2"/>
    <property type="match status" value="1"/>
</dbReference>
<dbReference type="GO" id="GO:0005524">
    <property type="term" value="F:ATP binding"/>
    <property type="evidence" value="ECO:0007669"/>
    <property type="project" value="UniProtKB-UniRule"/>
</dbReference>
<evidence type="ECO:0000256" key="15">
    <source>
        <dbReference type="PIRSR" id="PIRSR039102-1"/>
    </source>
</evidence>
<evidence type="ECO:0000256" key="16">
    <source>
        <dbReference type="PIRSR" id="PIRSR039102-3"/>
    </source>
</evidence>
<dbReference type="Proteomes" id="UP000220840">
    <property type="component" value="Unassembled WGS sequence"/>
</dbReference>
<keyword evidence="7 17" id="KW-0547">Nucleotide-binding</keyword>
<dbReference type="PROSITE" id="PS50975">
    <property type="entry name" value="ATP_GRASP"/>
    <property type="match status" value="1"/>
</dbReference>
<dbReference type="GO" id="GO:0008716">
    <property type="term" value="F:D-alanine-D-alanine ligase activity"/>
    <property type="evidence" value="ECO:0007669"/>
    <property type="project" value="UniProtKB-UniRule"/>
</dbReference>
<protein>
    <recommendedName>
        <fullName evidence="14">D-alanine--D-alanine ligase</fullName>
        <ecNumber evidence="14">6.3.2.4</ecNumber>
    </recommendedName>
    <alternativeName>
        <fullName evidence="14">D-Ala-D-Ala ligase</fullName>
    </alternativeName>
    <alternativeName>
        <fullName evidence="14">D-alanylalanine synthetase</fullName>
    </alternativeName>
</protein>
<feature type="active site" evidence="15">
    <location>
        <position position="13"/>
    </location>
</feature>
<evidence type="ECO:0000256" key="11">
    <source>
        <dbReference type="ARBA" id="ARBA00022984"/>
    </source>
</evidence>
<dbReference type="HAMAP" id="MF_00047">
    <property type="entry name" value="Dala_Dala_lig"/>
    <property type="match status" value="1"/>
</dbReference>
<feature type="active site" evidence="15">
    <location>
        <position position="142"/>
    </location>
</feature>
<dbReference type="InterPro" id="IPR005905">
    <property type="entry name" value="D_ala_D_ala"/>
</dbReference>
<dbReference type="InterPro" id="IPR013815">
    <property type="entry name" value="ATP_grasp_subdomain_1"/>
</dbReference>
<dbReference type="Gene3D" id="3.30.470.20">
    <property type="entry name" value="ATP-grasp fold, B domain"/>
    <property type="match status" value="1"/>
</dbReference>
<evidence type="ECO:0000256" key="6">
    <source>
        <dbReference type="ARBA" id="ARBA00022723"/>
    </source>
</evidence>
<evidence type="ECO:0000256" key="14">
    <source>
        <dbReference type="HAMAP-Rule" id="MF_00047"/>
    </source>
</evidence>
<keyword evidence="13 14" id="KW-0961">Cell wall biogenesis/degradation</keyword>
<evidence type="ECO:0000256" key="5">
    <source>
        <dbReference type="ARBA" id="ARBA00022598"/>
    </source>
</evidence>
<dbReference type="SUPFAM" id="SSF52440">
    <property type="entry name" value="PreATP-grasp domain"/>
    <property type="match status" value="1"/>
</dbReference>
<reference evidence="20 21" key="1">
    <citation type="submission" date="2017-10" db="EMBL/GenBank/DDBJ databases">
        <title>Effective Description of Clostridium neonatale sp. nov. linked to necrotizing enterocolitis in neonates and a clarification of species assignable to the genus Clostridium (Prazmowski 1880) emend. Lawson and Rainey 2016.</title>
        <authorList>
            <person name="Bernard K."/>
            <person name="Burdz T."/>
            <person name="Wiebe D."/>
            <person name="Balcewich B."/>
            <person name="Alfa M."/>
            <person name="Bernier A.-M."/>
        </authorList>
    </citation>
    <scope>NUCLEOTIDE SEQUENCE [LARGE SCALE GENOMIC DNA]</scope>
    <source>
        <strain evidence="20 21">LCDC99A005</strain>
    </source>
</reference>
<dbReference type="EMBL" id="PDCJ01000002">
    <property type="protein sequence ID" value="PEG29884.1"/>
    <property type="molecule type" value="Genomic_DNA"/>
</dbReference>
<feature type="domain" description="ATP-grasp" evidence="18">
    <location>
        <begin position="99"/>
        <end position="295"/>
    </location>
</feature>
<dbReference type="RefSeq" id="WP_058294050.1">
    <property type="nucleotide sequence ID" value="NZ_CAKJVF010000236.1"/>
</dbReference>
<dbReference type="GO" id="GO:0008360">
    <property type="term" value="P:regulation of cell shape"/>
    <property type="evidence" value="ECO:0007669"/>
    <property type="project" value="UniProtKB-KW"/>
</dbReference>
<evidence type="ECO:0000259" key="18">
    <source>
        <dbReference type="PROSITE" id="PS50975"/>
    </source>
</evidence>
<dbReference type="InterPro" id="IPR011127">
    <property type="entry name" value="Dala_Dala_lig_N"/>
</dbReference>
<comment type="subcellular location">
    <subcellularLocation>
        <location evidence="2 14">Cytoplasm</location>
    </subcellularLocation>
</comment>
<dbReference type="InterPro" id="IPR000291">
    <property type="entry name" value="D-Ala_lig_Van_CS"/>
</dbReference>
<dbReference type="SUPFAM" id="SSF56059">
    <property type="entry name" value="Glutathione synthetase ATP-binding domain-like"/>
    <property type="match status" value="1"/>
</dbReference>
<evidence type="ECO:0000256" key="8">
    <source>
        <dbReference type="ARBA" id="ARBA00022840"/>
    </source>
</evidence>
<dbReference type="InterPro" id="IPR011761">
    <property type="entry name" value="ATP-grasp"/>
</dbReference>
<dbReference type="Pfam" id="PF07478">
    <property type="entry name" value="Dala_Dala_lig_C"/>
    <property type="match status" value="1"/>
</dbReference>
<dbReference type="AlphaFoldDB" id="A0A2A7MDQ9"/>
<sequence length="302" mass="33470">MKIGVIMGGISSEREISLKSGMSIVENIDKEKYDVESIIIDKKEDIINKVKGIDFALLALHGKFGEDGTVQSVLQTLGIAYSGCGPLSSAMCMDKDVTKSMLKSAGIRTAPWINLREDDNVDYDEINKLGYPVVVKPTHGGSSVATFIVKEEKQIEECVAEAFKWDNEVMIEKFIKGDEITCPVFADKMMPVIAIKPKKGEFFDFTSKYEDGGSEEIVVELEKSLHEEVEKMALETYKALKCEVYSRVDMIVTSEGTPYILEVNTLPGMTKNSLIPKSAAALNIGFTQLIDMIIQDSLKVQR</sequence>
<keyword evidence="6 16" id="KW-0479">Metal-binding</keyword>
<dbReference type="GO" id="GO:0005737">
    <property type="term" value="C:cytoplasm"/>
    <property type="evidence" value="ECO:0007669"/>
    <property type="project" value="UniProtKB-SubCell"/>
</dbReference>
<evidence type="ECO:0000313" key="20">
    <source>
        <dbReference type="EMBL" id="PEG29884.1"/>
    </source>
</evidence>
<keyword evidence="5 14" id="KW-0436">Ligase</keyword>
<dbReference type="GO" id="GO:0071555">
    <property type="term" value="P:cell wall organization"/>
    <property type="evidence" value="ECO:0007669"/>
    <property type="project" value="UniProtKB-KW"/>
</dbReference>
<dbReference type="PANTHER" id="PTHR23132">
    <property type="entry name" value="D-ALANINE--D-ALANINE LIGASE"/>
    <property type="match status" value="1"/>
</dbReference>
<comment type="catalytic activity">
    <reaction evidence="14">
        <text>2 D-alanine + ATP = D-alanyl-D-alanine + ADP + phosphate + H(+)</text>
        <dbReference type="Rhea" id="RHEA:11224"/>
        <dbReference type="ChEBI" id="CHEBI:15378"/>
        <dbReference type="ChEBI" id="CHEBI:30616"/>
        <dbReference type="ChEBI" id="CHEBI:43474"/>
        <dbReference type="ChEBI" id="CHEBI:57416"/>
        <dbReference type="ChEBI" id="CHEBI:57822"/>
        <dbReference type="ChEBI" id="CHEBI:456216"/>
        <dbReference type="EC" id="6.3.2.4"/>
    </reaction>
</comment>
<keyword evidence="21" id="KW-1185">Reference proteome</keyword>
<keyword evidence="10 14" id="KW-0133">Cell shape</keyword>
<dbReference type="NCBIfam" id="NF002378">
    <property type="entry name" value="PRK01372.1"/>
    <property type="match status" value="1"/>
</dbReference>
<dbReference type="Proteomes" id="UP001189143">
    <property type="component" value="Unassembled WGS sequence"/>
</dbReference>
<comment type="function">
    <text evidence="14">Cell wall formation.</text>
</comment>
<dbReference type="GO" id="GO:0009252">
    <property type="term" value="P:peptidoglycan biosynthetic process"/>
    <property type="evidence" value="ECO:0007669"/>
    <property type="project" value="UniProtKB-UniRule"/>
</dbReference>
<accession>A0A2A7MDQ9</accession>
<comment type="caution">
    <text evidence="20">The sequence shown here is derived from an EMBL/GenBank/DDBJ whole genome shotgun (WGS) entry which is preliminary data.</text>
</comment>
<gene>
    <name evidence="14 19" type="primary">ddl</name>
    <name evidence="19" type="ORF">CNEO2_70055</name>
    <name evidence="20" type="ORF">CQ394_14640</name>
</gene>
<organism evidence="20 21">
    <name type="scientific">Clostridium neonatale</name>
    <dbReference type="NCBI Taxonomy" id="137838"/>
    <lineage>
        <taxon>Bacteria</taxon>
        <taxon>Bacillati</taxon>
        <taxon>Bacillota</taxon>
        <taxon>Clostridia</taxon>
        <taxon>Eubacteriales</taxon>
        <taxon>Clostridiaceae</taxon>
        <taxon>Clostridium</taxon>
    </lineage>
</organism>